<evidence type="ECO:0000313" key="2">
    <source>
        <dbReference type="Proteomes" id="UP000218682"/>
    </source>
</evidence>
<gene>
    <name evidence="1" type="ORF">SAMN04488487_5232</name>
</gene>
<name>A0ABY1TJ97_PSEFL</name>
<dbReference type="GeneID" id="61639009"/>
<dbReference type="CDD" id="cd01037">
    <property type="entry name" value="PDDEXK_nuclease-like"/>
    <property type="match status" value="1"/>
</dbReference>
<sequence>MPSRLPGLRAPVVLDSVAGNGIAANFSSPYPSSSKLISRQTEVMMLSTHPPTSSAAGQAWSCSNVTIERYFSRHLRLENNESSGCLAIVDEDGILAIAGPKVILGEPGMGKSQLIEELGRRLDVRPISAQRFIASGNPGRFHFPGKPLLIDGLDEAMARRDSDAVDMVLGKLEDAGHPDFILCCRSREWQSRNVVNLAQIYGSAPSILTIEAFTRFDAFAFMRQLYPELDVDHVLDHLEDQGIAELYHNPLTLSLIGKVAVADRTLPATRGGLFERVCTLLWPEHDPHRIDGALGLLSEEQALSAAGALCAGLLLASGDAISRSGPNHLVVGDVRLAELSELPEAEAAQAVFSSKLFQTVGPERAKPIHRVVAEFLGARWLSKVAITTQAQKRVLAQFRTGGSVPASLRGLHAWLSYHSQAMSSAVIAADPYGVLRYGETANLTAEQAQSMLDALTSLSQTDPFFRSQDWGSHKASGLMHDHLVSKIETIITSPDSNVHLRALLIEGLTGTPLARSLEDALDGVVFSDRHAFSERKHAVQALLPSCDRARRQSMIDRLHQSYTDVSFELALFVIEANDFDVSDELLAMNILACSGLYVCSLPRASSRTSGGVYWLPFSQKLALSRIPKLLSLLTEQCVPVDFSETEPPSYLVGLIALLISRVITENVLTDCPEDAALLWNWLGAIHRLDLYDVPERKTLNAHLDNADDLRHAVQQYVLHDQESASSVWSQNCDLEDRLLGLASRKSDLLFFLERLALFSTQDEKARAQWRDLMLIACRNRTFDPDVRAVSRKFQRDDSELEAYVYTLENPGKSEHAIQRELRQAKRIEALRVQYEADRDHYLQHRSSLRNGDLREILLAASYYLGHHDVYDVHLNSVEALTAWLGAEFADDAIVGFEAVLHRDDLPSPHDVAHSPAEEKMWNYSLPMVAGLLARLRAGEGFSDIQSPVLLSALIACLHNQITLLPNDLSSLCEALENELFGNHDLPRRDTLSRYDFAWLCLEPCIKAGKPQISAMNAIFSQPQWHATAALLSAAWLSDQLVMGESVENRMIHLLVAPEHLHEMGAIAKLYSDVEFSSVSRMLMWRAVDFLVSFNESREALAVIGKDDPDFIWPIIRLVPGERRGQKRVLDTAQVKWIVSNFRGSWPRQNRPWVSDGSKSPFEAASFVRSMIQRLADDTSIEAIEALQELIAEPEDSYTLDLLHMAAEQRQKRAEEDFAPLQPGALSALLREGPPTNMVDLRALVLDELSVIQKKLLGDDLDRVSVFWGDNGVPYVENICRDRFAMLISRELEQFGIRELTEADMPKSKRVDLAFACGDFQIPIEIKCQWHDEVWQGATHQLHDRYLIDWRSHGCGIYLVFWFGELPSNTGKRLQVPPSGVPTPRTPEAMRLALIECLPEALRSRIDVVVIDLEAGRTSLTPRI</sequence>
<reference evidence="1 2" key="1">
    <citation type="submission" date="2017-09" db="EMBL/GenBank/DDBJ databases">
        <authorList>
            <person name="Varghese N."/>
            <person name="Submissions S."/>
        </authorList>
    </citation>
    <scope>NUCLEOTIDE SEQUENCE [LARGE SCALE GENOMIC DNA]</scope>
    <source>
        <strain evidence="2">ATCC 13525 / DSM 50090 / JCM 5963 / NBRC 14160 / NCIMB 9046 / NCTC 10038 / VKM B-894</strain>
    </source>
</reference>
<dbReference type="RefSeq" id="WP_232005413.1">
    <property type="nucleotide sequence ID" value="NZ_CBCRXZ010000002.1"/>
</dbReference>
<dbReference type="EMBL" id="LT907842">
    <property type="protein sequence ID" value="SNY12974.1"/>
    <property type="molecule type" value="Genomic_DNA"/>
</dbReference>
<dbReference type="Proteomes" id="UP000218682">
    <property type="component" value="Chromosome I"/>
</dbReference>
<accession>A0ABY1TJ97</accession>
<keyword evidence="2" id="KW-1185">Reference proteome</keyword>
<organism evidence="1 2">
    <name type="scientific">Pseudomonas fluorescens</name>
    <dbReference type="NCBI Taxonomy" id="294"/>
    <lineage>
        <taxon>Bacteria</taxon>
        <taxon>Pseudomonadati</taxon>
        <taxon>Pseudomonadota</taxon>
        <taxon>Gammaproteobacteria</taxon>
        <taxon>Pseudomonadales</taxon>
        <taxon>Pseudomonadaceae</taxon>
        <taxon>Pseudomonas</taxon>
    </lineage>
</organism>
<evidence type="ECO:0008006" key="3">
    <source>
        <dbReference type="Google" id="ProtNLM"/>
    </source>
</evidence>
<proteinExistence type="predicted"/>
<protein>
    <recommendedName>
        <fullName evidence="3">ATP-binding protein</fullName>
    </recommendedName>
</protein>
<evidence type="ECO:0000313" key="1">
    <source>
        <dbReference type="EMBL" id="SNY12974.1"/>
    </source>
</evidence>